<dbReference type="InterPro" id="IPR006311">
    <property type="entry name" value="TAT_signal"/>
</dbReference>
<dbReference type="SUPFAM" id="SSF53850">
    <property type="entry name" value="Periplasmic binding protein-like II"/>
    <property type="match status" value="1"/>
</dbReference>
<evidence type="ECO:0000256" key="1">
    <source>
        <dbReference type="ARBA" id="ARBA00006987"/>
    </source>
</evidence>
<accession>A0A1P8K8W0</accession>
<dbReference type="Gene3D" id="3.40.190.10">
    <property type="entry name" value="Periplasmic binding protein-like II"/>
    <property type="match status" value="1"/>
</dbReference>
<dbReference type="Proteomes" id="UP000186110">
    <property type="component" value="Chromosome"/>
</dbReference>
<dbReference type="RefSeq" id="WP_029705765.1">
    <property type="nucleotide sequence ID" value="NZ_CP019239.1"/>
</dbReference>
<dbReference type="EMBL" id="CP019239">
    <property type="protein sequence ID" value="APW42446.1"/>
    <property type="molecule type" value="Genomic_DNA"/>
</dbReference>
<feature type="chain" id="PRO_5010169795" evidence="2">
    <location>
        <begin position="36"/>
        <end position="335"/>
    </location>
</feature>
<organism evidence="3 4">
    <name type="scientific">Rhodoferax saidenbachensis</name>
    <dbReference type="NCBI Taxonomy" id="1484693"/>
    <lineage>
        <taxon>Bacteria</taxon>
        <taxon>Pseudomonadati</taxon>
        <taxon>Pseudomonadota</taxon>
        <taxon>Betaproteobacteria</taxon>
        <taxon>Burkholderiales</taxon>
        <taxon>Comamonadaceae</taxon>
        <taxon>Rhodoferax</taxon>
    </lineage>
</organism>
<dbReference type="AlphaFoldDB" id="A0A1P8K8W0"/>
<dbReference type="InterPro" id="IPR005064">
    <property type="entry name" value="BUG"/>
</dbReference>
<keyword evidence="2" id="KW-0732">Signal</keyword>
<gene>
    <name evidence="3" type="ORF">RS694_07775</name>
</gene>
<protein>
    <submittedName>
        <fullName evidence="3">ABC transporter substrate-binding protein</fullName>
    </submittedName>
</protein>
<comment type="similarity">
    <text evidence="1">Belongs to the UPF0065 (bug) family.</text>
</comment>
<dbReference type="STRING" id="1484693.RS694_07775"/>
<dbReference type="Gene3D" id="3.40.190.150">
    <property type="entry name" value="Bordetella uptake gene, domain 1"/>
    <property type="match status" value="1"/>
</dbReference>
<name>A0A1P8K8W0_9BURK</name>
<reference evidence="3 4" key="1">
    <citation type="submission" date="2017-01" db="EMBL/GenBank/DDBJ databases">
        <authorList>
            <person name="Mah S.A."/>
            <person name="Swanson W.J."/>
            <person name="Moy G.W."/>
            <person name="Vacquier V.D."/>
        </authorList>
    </citation>
    <scope>NUCLEOTIDE SEQUENCE [LARGE SCALE GENOMIC DNA]</scope>
    <source>
        <strain evidence="3 4">DSM 22694</strain>
    </source>
</reference>
<evidence type="ECO:0000313" key="3">
    <source>
        <dbReference type="EMBL" id="APW42446.1"/>
    </source>
</evidence>
<dbReference type="KEGG" id="rsb:RS694_07775"/>
<feature type="signal peptide" evidence="2">
    <location>
        <begin position="1"/>
        <end position="35"/>
    </location>
</feature>
<dbReference type="CDD" id="cd13578">
    <property type="entry name" value="PBP2_Bug27"/>
    <property type="match status" value="1"/>
</dbReference>
<dbReference type="eggNOG" id="COG3181">
    <property type="taxonomic scope" value="Bacteria"/>
</dbReference>
<dbReference type="PANTHER" id="PTHR42928">
    <property type="entry name" value="TRICARBOXYLATE-BINDING PROTEIN"/>
    <property type="match status" value="1"/>
</dbReference>
<keyword evidence="4" id="KW-1185">Reference proteome</keyword>
<dbReference type="PANTHER" id="PTHR42928:SF5">
    <property type="entry name" value="BLR1237 PROTEIN"/>
    <property type="match status" value="1"/>
</dbReference>
<dbReference type="InterPro" id="IPR042100">
    <property type="entry name" value="Bug_dom1"/>
</dbReference>
<proteinExistence type="inferred from homology"/>
<evidence type="ECO:0000256" key="2">
    <source>
        <dbReference type="SAM" id="SignalP"/>
    </source>
</evidence>
<sequence>MTRFPNFGGTSRRSLLATGAAAATAWALSPLAALAQGRWPAKPVTLVVPFPAGGGTDAFARPMSAQFAKLTGTQLVIDNRGGAGGTLGASIAARAQPDGYTLFMGAVHHAIAPSMYPKLDYDIQKDFIPLALVANVPQVLVVNPKNVPGDFKAFLAQVKANPGKMNYGSAGGGTSHHLAGELFKQQTNTFITHIPYRGAGPALQDLMAGSVDMMFDGLGSSAAHIKGGRIKALMVSGSKRNPAFPDVPCAAELGLPDYTVTTWYGLWAPKGTPADVQARIVEEINRLAAADEIKASWASNGAEFGKLTPVQFGAFVDAEVKRWSAVVKASGAKLD</sequence>
<evidence type="ECO:0000313" key="4">
    <source>
        <dbReference type="Proteomes" id="UP000186110"/>
    </source>
</evidence>
<dbReference type="Pfam" id="PF03401">
    <property type="entry name" value="TctC"/>
    <property type="match status" value="1"/>
</dbReference>
<dbReference type="PROSITE" id="PS51318">
    <property type="entry name" value="TAT"/>
    <property type="match status" value="1"/>
</dbReference>
<dbReference type="PIRSF" id="PIRSF017082">
    <property type="entry name" value="YflP"/>
    <property type="match status" value="1"/>
</dbReference>